<name>A0A0R2CWB6_9LACO</name>
<sequence length="311" mass="35112">MTINLKSFKNPLFLIILLTLFCIFQTKVVYAKGATTSNTNAQFSITPQFTNGQTNLRLGYYHMQVKKGGSYRLRVRIFNHNQYSSVYFQAQLRNAATTTQGQINYAASQHLHHIPRNYKPLPILSINGTKKRILVQAHSYKNVVFKLKVPTAGFRGTVVGGIYVTRQNTPTGTAQTKDYDEINNIFSMTLPVFLSQNFNSKYSPKLVLSKISSTSRNSRHAVLSVKVLNTSPVVFGAMRLNIKLLSQKKVLYKKKLTNLQMAPYSKLPLSLRLLNTPKLKGTYSLTVVIHSGNFNKKIIQKFKIDAHGIVH</sequence>
<dbReference type="PATRIC" id="fig|1423725.3.peg.1252"/>
<dbReference type="InterPro" id="IPR021759">
    <property type="entry name" value="WxLIP_HBD"/>
</dbReference>
<evidence type="ECO:0000259" key="2">
    <source>
        <dbReference type="Pfam" id="PF11797"/>
    </source>
</evidence>
<feature type="domain" description="WxL Interacting Protein peptidoglycan binding" evidence="1">
    <location>
        <begin position="43"/>
        <end position="165"/>
    </location>
</feature>
<dbReference type="AlphaFoldDB" id="A0A0R2CWB6"/>
<dbReference type="STRING" id="1423725.FC19_GL001214"/>
<feature type="domain" description="WxL Interacting Protein host binding" evidence="2">
    <location>
        <begin position="181"/>
        <end position="306"/>
    </location>
</feature>
<dbReference type="OrthoDB" id="2365961at2"/>
<proteinExistence type="predicted"/>
<protein>
    <submittedName>
        <fullName evidence="3">Uncharacterized protein</fullName>
    </submittedName>
</protein>
<comment type="caution">
    <text evidence="3">The sequence shown here is derived from an EMBL/GenBank/DDBJ whole genome shotgun (WGS) entry which is preliminary data.</text>
</comment>
<keyword evidence="4" id="KW-1185">Reference proteome</keyword>
<dbReference type="Pfam" id="PF06030">
    <property type="entry name" value="WxLIP_PGBD"/>
    <property type="match status" value="1"/>
</dbReference>
<organism evidence="3 4">
    <name type="scientific">Liquorilactobacillus aquaticus DSM 21051</name>
    <dbReference type="NCBI Taxonomy" id="1423725"/>
    <lineage>
        <taxon>Bacteria</taxon>
        <taxon>Bacillati</taxon>
        <taxon>Bacillota</taxon>
        <taxon>Bacilli</taxon>
        <taxon>Lactobacillales</taxon>
        <taxon>Lactobacillaceae</taxon>
        <taxon>Liquorilactobacillus</taxon>
    </lineage>
</organism>
<evidence type="ECO:0000313" key="4">
    <source>
        <dbReference type="Proteomes" id="UP000051015"/>
    </source>
</evidence>
<dbReference type="EMBL" id="AYZD01000017">
    <property type="protein sequence ID" value="KRM96141.1"/>
    <property type="molecule type" value="Genomic_DNA"/>
</dbReference>
<evidence type="ECO:0000313" key="3">
    <source>
        <dbReference type="EMBL" id="KRM96141.1"/>
    </source>
</evidence>
<evidence type="ECO:0000259" key="1">
    <source>
        <dbReference type="Pfam" id="PF06030"/>
    </source>
</evidence>
<gene>
    <name evidence="3" type="ORF">FC19_GL001214</name>
</gene>
<dbReference type="Proteomes" id="UP000051015">
    <property type="component" value="Unassembled WGS sequence"/>
</dbReference>
<accession>A0A0R2CWB6</accession>
<reference evidence="3 4" key="1">
    <citation type="journal article" date="2015" name="Genome Announc.">
        <title>Expanding the biotechnology potential of lactobacilli through comparative genomics of 213 strains and associated genera.</title>
        <authorList>
            <person name="Sun Z."/>
            <person name="Harris H.M."/>
            <person name="McCann A."/>
            <person name="Guo C."/>
            <person name="Argimon S."/>
            <person name="Zhang W."/>
            <person name="Yang X."/>
            <person name="Jeffery I.B."/>
            <person name="Cooney J.C."/>
            <person name="Kagawa T.F."/>
            <person name="Liu W."/>
            <person name="Song Y."/>
            <person name="Salvetti E."/>
            <person name="Wrobel A."/>
            <person name="Rasinkangas P."/>
            <person name="Parkhill J."/>
            <person name="Rea M.C."/>
            <person name="O'Sullivan O."/>
            <person name="Ritari J."/>
            <person name="Douillard F.P."/>
            <person name="Paul Ross R."/>
            <person name="Yang R."/>
            <person name="Briner A.E."/>
            <person name="Felis G.E."/>
            <person name="de Vos W.M."/>
            <person name="Barrangou R."/>
            <person name="Klaenhammer T.R."/>
            <person name="Caufield P.W."/>
            <person name="Cui Y."/>
            <person name="Zhang H."/>
            <person name="O'Toole P.W."/>
        </authorList>
    </citation>
    <scope>NUCLEOTIDE SEQUENCE [LARGE SCALE GENOMIC DNA]</scope>
    <source>
        <strain evidence="3 4">DSM 21051</strain>
    </source>
</reference>
<dbReference type="InterPro" id="IPR010317">
    <property type="entry name" value="WxLIP_PGBD"/>
</dbReference>
<dbReference type="Pfam" id="PF11797">
    <property type="entry name" value="WxLIP_HBD"/>
    <property type="match status" value="1"/>
</dbReference>